<accession>A0ABX0VNM8</accession>
<proteinExistence type="predicted"/>
<dbReference type="Proteomes" id="UP000697927">
    <property type="component" value="Unassembled WGS sequence"/>
</dbReference>
<dbReference type="RefSeq" id="WP_167610442.1">
    <property type="nucleotide sequence ID" value="NZ_SOYS01000003.1"/>
</dbReference>
<comment type="caution">
    <text evidence="1">The sequence shown here is derived from an EMBL/GenBank/DDBJ whole genome shotgun (WGS) entry which is preliminary data.</text>
</comment>
<gene>
    <name evidence="1" type="ORF">E2L00_09865</name>
</gene>
<evidence type="ECO:0000313" key="1">
    <source>
        <dbReference type="EMBL" id="NIY47827.1"/>
    </source>
</evidence>
<name>A0ABX0VNM8_9ENTR</name>
<sequence>MLPNSFLPWRFQAFAVKDDSDSARNNELHGHVQAKLSALEKTILSGKHYAGVAKNSLLEETDKHIKERLLCAAKIAALTAVINEICEQEKLSPADLHMLIEDKTSAIRLKEDRIWLNQLTQEKNWPLFYSFED</sequence>
<dbReference type="EMBL" id="SOYS01000003">
    <property type="protein sequence ID" value="NIY47827.1"/>
    <property type="molecule type" value="Genomic_DNA"/>
</dbReference>
<evidence type="ECO:0000313" key="2">
    <source>
        <dbReference type="Proteomes" id="UP000697927"/>
    </source>
</evidence>
<keyword evidence="2" id="KW-1185">Reference proteome</keyword>
<organism evidence="1 2">
    <name type="scientific">Cedecea colo</name>
    <dbReference type="NCBI Taxonomy" id="2552946"/>
    <lineage>
        <taxon>Bacteria</taxon>
        <taxon>Pseudomonadati</taxon>
        <taxon>Pseudomonadota</taxon>
        <taxon>Gammaproteobacteria</taxon>
        <taxon>Enterobacterales</taxon>
        <taxon>Enterobacteriaceae</taxon>
        <taxon>Cedecea</taxon>
    </lineage>
</organism>
<reference evidence="1 2" key="1">
    <citation type="journal article" date="2020" name="Microorganisms">
        <title>Polyphasic Characterisation of Cedecea colo sp. nov., a New Enteric Bacterium Isolated from the Koala Hindgut.</title>
        <authorList>
            <person name="Boath J.M."/>
            <person name="Dakhal S."/>
            <person name="Van T.T.H."/>
            <person name="Moore R.J."/>
            <person name="Dekiwadia C."/>
            <person name="Macreadie I.G."/>
        </authorList>
    </citation>
    <scope>NUCLEOTIDE SEQUENCE [LARGE SCALE GENOMIC DNA]</scope>
    <source>
        <strain evidence="1 2">ZA</strain>
    </source>
</reference>
<protein>
    <submittedName>
        <fullName evidence="1">Uncharacterized protein</fullName>
    </submittedName>
</protein>